<evidence type="ECO:0000313" key="2">
    <source>
        <dbReference type="EMBL" id="CAG9287719.1"/>
    </source>
</evidence>
<accession>A0A8J9X4Q3</accession>
<dbReference type="Proteomes" id="UP000836788">
    <property type="component" value="Chromosome 3"/>
</dbReference>
<gene>
    <name evidence="2" type="ORF">PTTT1_LOCUS36372</name>
</gene>
<dbReference type="AlphaFoldDB" id="A0A8J9X4Q3"/>
<name>A0A8J9X4Q3_PHATR</name>
<sequence>MSNVQPQRFAAHDEENSVKRRRLSYSTRKDGDQVADHNDNVSKTRLHSHGEQSTNAVGSIPRFLRFHLKVLQSLESEAISTDLSCRNKIWDAENAGTKERDGTSASLPAVLEAINPTETFGSPQMTCVAQRDGTVPATAWTNVQLFLQQRSQLRRDQQQARQWCAVHEQAVTFGKEAVERNEHADMTAPVVTSPRLSSLYSPHHGVPVTHGQLPNCDAFSIVTRILRRQVNESRTHLESATGSLRELNAFVANRLADLEQKLRRLDEHRNGHLSGEDHSSDNLLRPPVDQDEALRSTLASIHTRIQLWKLLAADLYDLMQ</sequence>
<feature type="region of interest" description="Disordered" evidence="1">
    <location>
        <begin position="1"/>
        <end position="38"/>
    </location>
</feature>
<dbReference type="EMBL" id="OU594944">
    <property type="protein sequence ID" value="CAG9287719.1"/>
    <property type="molecule type" value="Genomic_DNA"/>
</dbReference>
<evidence type="ECO:0000256" key="1">
    <source>
        <dbReference type="SAM" id="MobiDB-lite"/>
    </source>
</evidence>
<reference evidence="2" key="1">
    <citation type="submission" date="2022-02" db="EMBL/GenBank/DDBJ databases">
        <authorList>
            <person name="Giguere J D."/>
        </authorList>
    </citation>
    <scope>NUCLEOTIDE SEQUENCE</scope>
    <source>
        <strain evidence="2">CCAP 1055/1</strain>
    </source>
</reference>
<protein>
    <submittedName>
        <fullName evidence="2">Uncharacterized protein</fullName>
    </submittedName>
</protein>
<feature type="compositionally biased region" description="Basic and acidic residues" evidence="1">
    <location>
        <begin position="27"/>
        <end position="38"/>
    </location>
</feature>
<organism evidence="2">
    <name type="scientific">Phaeodactylum tricornutum</name>
    <name type="common">Diatom</name>
    <dbReference type="NCBI Taxonomy" id="2850"/>
    <lineage>
        <taxon>Eukaryota</taxon>
        <taxon>Sar</taxon>
        <taxon>Stramenopiles</taxon>
        <taxon>Ochrophyta</taxon>
        <taxon>Bacillariophyta</taxon>
        <taxon>Bacillariophyceae</taxon>
        <taxon>Bacillariophycidae</taxon>
        <taxon>Naviculales</taxon>
        <taxon>Phaeodactylaceae</taxon>
        <taxon>Phaeodactylum</taxon>
    </lineage>
</organism>
<proteinExistence type="predicted"/>